<gene>
    <name evidence="2" type="ORF">EPI10_023742</name>
</gene>
<keyword evidence="3" id="KW-1185">Reference proteome</keyword>
<keyword evidence="2" id="KW-0695">RNA-directed DNA polymerase</keyword>
<organism evidence="2 3">
    <name type="scientific">Gossypium australe</name>
    <dbReference type="NCBI Taxonomy" id="47621"/>
    <lineage>
        <taxon>Eukaryota</taxon>
        <taxon>Viridiplantae</taxon>
        <taxon>Streptophyta</taxon>
        <taxon>Embryophyta</taxon>
        <taxon>Tracheophyta</taxon>
        <taxon>Spermatophyta</taxon>
        <taxon>Magnoliopsida</taxon>
        <taxon>eudicotyledons</taxon>
        <taxon>Gunneridae</taxon>
        <taxon>Pentapetalae</taxon>
        <taxon>rosids</taxon>
        <taxon>malvids</taxon>
        <taxon>Malvales</taxon>
        <taxon>Malvaceae</taxon>
        <taxon>Malvoideae</taxon>
        <taxon>Gossypium</taxon>
    </lineage>
</organism>
<dbReference type="Proteomes" id="UP000325315">
    <property type="component" value="Unassembled WGS sequence"/>
</dbReference>
<accession>A0A5B6VVN6</accession>
<comment type="caution">
    <text evidence="2">The sequence shown here is derived from an EMBL/GenBank/DDBJ whole genome shotgun (WGS) entry which is preliminary data.</text>
</comment>
<proteinExistence type="predicted"/>
<dbReference type="OrthoDB" id="415724at2759"/>
<dbReference type="EMBL" id="SMMG02000005">
    <property type="protein sequence ID" value="KAA3473361.1"/>
    <property type="molecule type" value="Genomic_DNA"/>
</dbReference>
<dbReference type="GO" id="GO:0003964">
    <property type="term" value="F:RNA-directed DNA polymerase activity"/>
    <property type="evidence" value="ECO:0007669"/>
    <property type="project" value="UniProtKB-KW"/>
</dbReference>
<evidence type="ECO:0000313" key="3">
    <source>
        <dbReference type="Proteomes" id="UP000325315"/>
    </source>
</evidence>
<keyword evidence="2" id="KW-0548">Nucleotidyltransferase</keyword>
<protein>
    <submittedName>
        <fullName evidence="2">Reverse transcriptase</fullName>
    </submittedName>
</protein>
<evidence type="ECO:0000313" key="2">
    <source>
        <dbReference type="EMBL" id="KAA3473361.1"/>
    </source>
</evidence>
<keyword evidence="2" id="KW-0808">Transferase</keyword>
<evidence type="ECO:0000256" key="1">
    <source>
        <dbReference type="SAM" id="MobiDB-lite"/>
    </source>
</evidence>
<name>A0A5B6VVN6_9ROSI</name>
<reference evidence="3" key="1">
    <citation type="journal article" date="2019" name="Plant Biotechnol. J.">
        <title>Genome sequencing of the Australian wild diploid species Gossypium australe highlights disease resistance and delayed gland morphogenesis.</title>
        <authorList>
            <person name="Cai Y."/>
            <person name="Cai X."/>
            <person name="Wang Q."/>
            <person name="Wang P."/>
            <person name="Zhang Y."/>
            <person name="Cai C."/>
            <person name="Xu Y."/>
            <person name="Wang K."/>
            <person name="Zhou Z."/>
            <person name="Wang C."/>
            <person name="Geng S."/>
            <person name="Li B."/>
            <person name="Dong Q."/>
            <person name="Hou Y."/>
            <person name="Wang H."/>
            <person name="Ai P."/>
            <person name="Liu Z."/>
            <person name="Yi F."/>
            <person name="Sun M."/>
            <person name="An G."/>
            <person name="Cheng J."/>
            <person name="Zhang Y."/>
            <person name="Shi Q."/>
            <person name="Xie Y."/>
            <person name="Shi X."/>
            <person name="Chang Y."/>
            <person name="Huang F."/>
            <person name="Chen Y."/>
            <person name="Hong S."/>
            <person name="Mi L."/>
            <person name="Sun Q."/>
            <person name="Zhang L."/>
            <person name="Zhou B."/>
            <person name="Peng R."/>
            <person name="Zhang X."/>
            <person name="Liu F."/>
        </authorList>
    </citation>
    <scope>NUCLEOTIDE SEQUENCE [LARGE SCALE GENOMIC DNA]</scope>
    <source>
        <strain evidence="3">cv. PA1801</strain>
    </source>
</reference>
<sequence length="106" mass="11671">MSTQMALLDDGSILAELKARPLFLQEICEAQKEDSSLQAKRVLCESNVESDFRVNPDECLTFRDRYMDSDLDQTAADDNASNTSTPAQGTGPANSRPETLGQREEA</sequence>
<feature type="region of interest" description="Disordered" evidence="1">
    <location>
        <begin position="70"/>
        <end position="106"/>
    </location>
</feature>
<dbReference type="AlphaFoldDB" id="A0A5B6VVN6"/>
<feature type="compositionally biased region" description="Polar residues" evidence="1">
    <location>
        <begin position="79"/>
        <end position="97"/>
    </location>
</feature>